<dbReference type="Proteomes" id="UP001235939">
    <property type="component" value="Chromosome X"/>
</dbReference>
<keyword evidence="2" id="KW-1185">Reference proteome</keyword>
<reference evidence="1 2" key="1">
    <citation type="submission" date="2022-03" db="EMBL/GenBank/DDBJ databases">
        <title>A chromosomal length assembly of Cordylochernes scorpioides.</title>
        <authorList>
            <person name="Zeh D."/>
            <person name="Zeh J."/>
        </authorList>
    </citation>
    <scope>NUCLEOTIDE SEQUENCE [LARGE SCALE GENOMIC DNA]</scope>
    <source>
        <strain evidence="1">IN4F17</strain>
        <tissue evidence="1">Whole Body</tissue>
    </source>
</reference>
<evidence type="ECO:0000313" key="2">
    <source>
        <dbReference type="Proteomes" id="UP001235939"/>
    </source>
</evidence>
<dbReference type="Gene3D" id="3.30.420.10">
    <property type="entry name" value="Ribonuclease H-like superfamily/Ribonuclease H"/>
    <property type="match status" value="1"/>
</dbReference>
<dbReference type="InterPro" id="IPR036397">
    <property type="entry name" value="RNaseH_sf"/>
</dbReference>
<dbReference type="EMBL" id="CP092886">
    <property type="protein sequence ID" value="UYV84259.1"/>
    <property type="molecule type" value="Genomic_DNA"/>
</dbReference>
<proteinExistence type="predicted"/>
<evidence type="ECO:0000313" key="1">
    <source>
        <dbReference type="EMBL" id="UYV84259.1"/>
    </source>
</evidence>
<protein>
    <recommendedName>
        <fullName evidence="3">Tc1-like transposase DDE domain-containing protein</fullName>
    </recommendedName>
</protein>
<name>A0ABY6LUS5_9ARAC</name>
<gene>
    <name evidence="1" type="ORF">LAZ67_X001679</name>
</gene>
<sequence>MGDNAHSYRVNLMTQCLQDTGIQKMDWPSRSPDLNTIEHAWDTLKSLPGKHFRLLARPAQETLCGCTHLFANKDFQRSYLKSTMAPIKLRDKCLKIYEAEALERRPRTMNIKDIVHI</sequence>
<organism evidence="1 2">
    <name type="scientific">Cordylochernes scorpioides</name>
    <dbReference type="NCBI Taxonomy" id="51811"/>
    <lineage>
        <taxon>Eukaryota</taxon>
        <taxon>Metazoa</taxon>
        <taxon>Ecdysozoa</taxon>
        <taxon>Arthropoda</taxon>
        <taxon>Chelicerata</taxon>
        <taxon>Arachnida</taxon>
        <taxon>Pseudoscorpiones</taxon>
        <taxon>Cheliferoidea</taxon>
        <taxon>Chernetidae</taxon>
        <taxon>Cordylochernes</taxon>
    </lineage>
</organism>
<accession>A0ABY6LUS5</accession>
<evidence type="ECO:0008006" key="3">
    <source>
        <dbReference type="Google" id="ProtNLM"/>
    </source>
</evidence>